<evidence type="ECO:0008006" key="3">
    <source>
        <dbReference type="Google" id="ProtNLM"/>
    </source>
</evidence>
<name>A0A7W9ZIF5_NOVIT</name>
<dbReference type="AlphaFoldDB" id="A0A7W9ZIF5"/>
<evidence type="ECO:0000313" key="1">
    <source>
        <dbReference type="EMBL" id="MBB6212061.1"/>
    </source>
</evidence>
<keyword evidence="2" id="KW-1185">Reference proteome</keyword>
<dbReference type="Gene3D" id="1.10.3210.10">
    <property type="entry name" value="Hypothetical protein af1432"/>
    <property type="match status" value="1"/>
</dbReference>
<dbReference type="EMBL" id="JACIIX010000016">
    <property type="protein sequence ID" value="MBB6212061.1"/>
    <property type="molecule type" value="Genomic_DNA"/>
</dbReference>
<reference evidence="1 2" key="1">
    <citation type="submission" date="2020-08" db="EMBL/GenBank/DDBJ databases">
        <title>Genomic Encyclopedia of Type Strains, Phase IV (KMG-IV): sequencing the most valuable type-strain genomes for metagenomic binning, comparative biology and taxonomic classification.</title>
        <authorList>
            <person name="Goeker M."/>
        </authorList>
    </citation>
    <scope>NUCLEOTIDE SEQUENCE [LARGE SCALE GENOMIC DNA]</scope>
    <source>
        <strain evidence="1 2">DSM 11590</strain>
    </source>
</reference>
<sequence length="192" mass="21598">MQLDLLNRPDARTAILMPSGFVLDLVTPDATGLPITDIAQCLAAQPRWGGAARPWYSVAEHCVMASHLVPPDLAYDALMHDCEEFLGDWPSPVKVVLDRAYLKQRLGPVKAALCRWFGFEEDLPAVKQADLVCMATELRDLLPPAWMDWGHLPPPHPDRITPVGPDRAYTLFLDRYEQVRHLARPQTKRGKK</sequence>
<organism evidence="1 2">
    <name type="scientific">Novispirillum itersonii</name>
    <name type="common">Aquaspirillum itersonii</name>
    <dbReference type="NCBI Taxonomy" id="189"/>
    <lineage>
        <taxon>Bacteria</taxon>
        <taxon>Pseudomonadati</taxon>
        <taxon>Pseudomonadota</taxon>
        <taxon>Alphaproteobacteria</taxon>
        <taxon>Rhodospirillales</taxon>
        <taxon>Novispirillaceae</taxon>
        <taxon>Novispirillum</taxon>
    </lineage>
</organism>
<dbReference type="Proteomes" id="UP000544872">
    <property type="component" value="Unassembled WGS sequence"/>
</dbReference>
<proteinExistence type="predicted"/>
<gene>
    <name evidence="1" type="ORF">FHS48_003508</name>
</gene>
<evidence type="ECO:0000313" key="2">
    <source>
        <dbReference type="Proteomes" id="UP000544872"/>
    </source>
</evidence>
<accession>A0A7W9ZIF5</accession>
<dbReference type="RefSeq" id="WP_184265379.1">
    <property type="nucleotide sequence ID" value="NZ_JACIIX010000016.1"/>
</dbReference>
<dbReference type="SUPFAM" id="SSF109604">
    <property type="entry name" value="HD-domain/PDEase-like"/>
    <property type="match status" value="1"/>
</dbReference>
<comment type="caution">
    <text evidence="1">The sequence shown here is derived from an EMBL/GenBank/DDBJ whole genome shotgun (WGS) entry which is preliminary data.</text>
</comment>
<protein>
    <recommendedName>
        <fullName evidence="3">Hydrolase</fullName>
    </recommendedName>
</protein>